<proteinExistence type="predicted"/>
<dbReference type="Proteomes" id="UP000007752">
    <property type="component" value="Chromosome 12"/>
</dbReference>
<dbReference type="OrthoDB" id="3219396at2759"/>
<name>A0A8J8XK16_ORYSJ</name>
<dbReference type="PANTHER" id="PTHR34709:SF26">
    <property type="entry name" value="F-BOX DOMAIN-CONTAINING PROTEIN"/>
    <property type="match status" value="1"/>
</dbReference>
<dbReference type="Gene3D" id="1.20.1280.50">
    <property type="match status" value="1"/>
</dbReference>
<dbReference type="Gene3D" id="3.80.10.10">
    <property type="entry name" value="Ribonuclease Inhibitor"/>
    <property type="match status" value="1"/>
</dbReference>
<evidence type="ECO:0000259" key="1">
    <source>
        <dbReference type="PROSITE" id="PS50181"/>
    </source>
</evidence>
<dbReference type="PANTHER" id="PTHR34709">
    <property type="entry name" value="OS10G0396666 PROTEIN"/>
    <property type="match status" value="1"/>
</dbReference>
<sequence>MMKRKERSSELEVAVAGDDDDDRLSSLPDDVIGRILSFLPARQAARTTQLSRRWRRVWPAHVAALNLSVLDLPRRRRRCPGMIQREFAALAGEALLRFPTTGIPSISVEVDHYINVAADGWFGQAMERAVGSVRVTSLRGLVGWLPLPPCARAAAMAVAAPRTVLTLPGVDDRQVFGRLSELSLSLVRLGGGGERPLDEFLSSCCPRLRRLRLRGVRGRHAVRRLALHTLDHLEVLDIDGVDDLEALDVSAPNLRCLNVRSCFRGGGGDVAVTAPGIEAVVWHRSYPEHLAFRSGLARVRRLAGPLKLAAVGRRDLFDAPYTTQLLRSCSLAVGHLDMELVMPEDMALANWLGGGGGACEDLIRHLPELPRVTVLSLNIRWSFASGGGGGIAASLASLLSKTPSLTRLHIRTSPYCFSVFEGQEEVEAVAVAARGSWHMWMTDGEDDSRKPRLGRRLDSLREVSVDGLTGGDREEYSVVVELLLATIVPPSLERMSLAFHGHAAPAIIDDIAREIPLHFPIMATGRWERSPPSAVTWKSS</sequence>
<dbReference type="AlphaFoldDB" id="A0A8J8XK16"/>
<dbReference type="Pfam" id="PF00646">
    <property type="entry name" value="F-box"/>
    <property type="match status" value="1"/>
</dbReference>
<reference evidence="2" key="2">
    <citation type="submission" date="2008-12" db="EMBL/GenBank/DDBJ databases">
        <title>Improved gene annotation of the rice (Oryza sativa) genomes.</title>
        <authorList>
            <person name="Wang J."/>
            <person name="Li R."/>
            <person name="Fan W."/>
            <person name="Huang Q."/>
            <person name="Zhang J."/>
            <person name="Zhou Y."/>
            <person name="Hu Y."/>
            <person name="Zi S."/>
            <person name="Li J."/>
            <person name="Ni P."/>
            <person name="Zheng H."/>
            <person name="Zhang Y."/>
            <person name="Zhao M."/>
            <person name="Hao Q."/>
            <person name="McDermott J."/>
            <person name="Samudrala R."/>
            <person name="Kristiansen K."/>
            <person name="Wong G.K.-S."/>
        </authorList>
    </citation>
    <scope>NUCLEOTIDE SEQUENCE</scope>
</reference>
<dbReference type="PROSITE" id="PS50181">
    <property type="entry name" value="FBOX"/>
    <property type="match status" value="1"/>
</dbReference>
<organism evidence="2">
    <name type="scientific">Oryza sativa subsp. japonica</name>
    <name type="common">Rice</name>
    <dbReference type="NCBI Taxonomy" id="39947"/>
    <lineage>
        <taxon>Eukaryota</taxon>
        <taxon>Viridiplantae</taxon>
        <taxon>Streptophyta</taxon>
        <taxon>Embryophyta</taxon>
        <taxon>Tracheophyta</taxon>
        <taxon>Spermatophyta</taxon>
        <taxon>Magnoliopsida</taxon>
        <taxon>Liliopsida</taxon>
        <taxon>Poales</taxon>
        <taxon>Poaceae</taxon>
        <taxon>BOP clade</taxon>
        <taxon>Oryzoideae</taxon>
        <taxon>Oryzeae</taxon>
        <taxon>Oryzinae</taxon>
        <taxon>Oryza</taxon>
        <taxon>Oryza sativa</taxon>
    </lineage>
</organism>
<dbReference type="EMBL" id="CM000149">
    <property type="protein sequence ID" value="EEE53568.1"/>
    <property type="molecule type" value="Genomic_DNA"/>
</dbReference>
<gene>
    <name evidence="2" type="ORF">OsJ_36798</name>
</gene>
<dbReference type="SUPFAM" id="SSF81383">
    <property type="entry name" value="F-box domain"/>
    <property type="match status" value="1"/>
</dbReference>
<dbReference type="InterPro" id="IPR055312">
    <property type="entry name" value="FBL15-like"/>
</dbReference>
<dbReference type="SMART" id="SM00256">
    <property type="entry name" value="FBOX"/>
    <property type="match status" value="1"/>
</dbReference>
<feature type="domain" description="F-box" evidence="1">
    <location>
        <begin position="21"/>
        <end position="57"/>
    </location>
</feature>
<protein>
    <recommendedName>
        <fullName evidence="1">F-box domain-containing protein</fullName>
    </recommendedName>
</protein>
<reference evidence="2" key="1">
    <citation type="journal article" date="2005" name="PLoS Biol.">
        <title>The genomes of Oryza sativa: a history of duplications.</title>
        <authorList>
            <person name="Yu J."/>
            <person name="Wang J."/>
            <person name="Lin W."/>
            <person name="Li S."/>
            <person name="Li H."/>
            <person name="Zhou J."/>
            <person name="Ni P."/>
            <person name="Dong W."/>
            <person name="Hu S."/>
            <person name="Zeng C."/>
            <person name="Zhang J."/>
            <person name="Zhang Y."/>
            <person name="Li R."/>
            <person name="Xu Z."/>
            <person name="Li S."/>
            <person name="Li X."/>
            <person name="Zheng H."/>
            <person name="Cong L."/>
            <person name="Lin L."/>
            <person name="Yin J."/>
            <person name="Geng J."/>
            <person name="Li G."/>
            <person name="Shi J."/>
            <person name="Liu J."/>
            <person name="Lv H."/>
            <person name="Li J."/>
            <person name="Wang J."/>
            <person name="Deng Y."/>
            <person name="Ran L."/>
            <person name="Shi X."/>
            <person name="Wang X."/>
            <person name="Wu Q."/>
            <person name="Li C."/>
            <person name="Ren X."/>
            <person name="Wang J."/>
            <person name="Wang X."/>
            <person name="Li D."/>
            <person name="Liu D."/>
            <person name="Zhang X."/>
            <person name="Ji Z."/>
            <person name="Zhao W."/>
            <person name="Sun Y."/>
            <person name="Zhang Z."/>
            <person name="Bao J."/>
            <person name="Han Y."/>
            <person name="Dong L."/>
            <person name="Ji J."/>
            <person name="Chen P."/>
            <person name="Wu S."/>
            <person name="Liu J."/>
            <person name="Xiao Y."/>
            <person name="Bu D."/>
            <person name="Tan J."/>
            <person name="Yang L."/>
            <person name="Ye C."/>
            <person name="Zhang J."/>
            <person name="Xu J."/>
            <person name="Zhou Y."/>
            <person name="Yu Y."/>
            <person name="Zhang B."/>
            <person name="Zhuang S."/>
            <person name="Wei H."/>
            <person name="Liu B."/>
            <person name="Lei M."/>
            <person name="Yu H."/>
            <person name="Li Y."/>
            <person name="Xu H."/>
            <person name="Wei S."/>
            <person name="He X."/>
            <person name="Fang L."/>
            <person name="Zhang Z."/>
            <person name="Zhang Y."/>
            <person name="Huang X."/>
            <person name="Su Z."/>
            <person name="Tong W."/>
            <person name="Li J."/>
            <person name="Tong Z."/>
            <person name="Li S."/>
            <person name="Ye J."/>
            <person name="Wang L."/>
            <person name="Fang L."/>
            <person name="Lei T."/>
            <person name="Chen C."/>
            <person name="Chen H."/>
            <person name="Xu Z."/>
            <person name="Li H."/>
            <person name="Huang H."/>
            <person name="Zhang F."/>
            <person name="Xu H."/>
            <person name="Li N."/>
            <person name="Zhao C."/>
            <person name="Li S."/>
            <person name="Dong L."/>
            <person name="Huang Y."/>
            <person name="Li L."/>
            <person name="Xi Y."/>
            <person name="Qi Q."/>
            <person name="Li W."/>
            <person name="Zhang B."/>
            <person name="Hu W."/>
            <person name="Zhang Y."/>
            <person name="Tian X."/>
            <person name="Jiao Y."/>
            <person name="Liang X."/>
            <person name="Jin J."/>
            <person name="Gao L."/>
            <person name="Zheng W."/>
            <person name="Hao B."/>
            <person name="Liu S."/>
            <person name="Wang W."/>
            <person name="Yuan L."/>
            <person name="Cao M."/>
            <person name="McDermott J."/>
            <person name="Samudrala R."/>
            <person name="Wang J."/>
            <person name="Wong G.K."/>
            <person name="Yang H."/>
        </authorList>
    </citation>
    <scope>NUCLEOTIDE SEQUENCE [LARGE SCALE GENOMIC DNA]</scope>
</reference>
<dbReference type="InterPro" id="IPR032675">
    <property type="entry name" value="LRR_dom_sf"/>
</dbReference>
<dbReference type="KEGG" id="osa:107276867"/>
<dbReference type="InterPro" id="IPR036047">
    <property type="entry name" value="F-box-like_dom_sf"/>
</dbReference>
<dbReference type="InterPro" id="IPR001810">
    <property type="entry name" value="F-box_dom"/>
</dbReference>
<dbReference type="SUPFAM" id="SSF52047">
    <property type="entry name" value="RNI-like"/>
    <property type="match status" value="1"/>
</dbReference>
<evidence type="ECO:0000313" key="2">
    <source>
        <dbReference type="EMBL" id="EEE53568.1"/>
    </source>
</evidence>
<dbReference type="CDD" id="cd22160">
    <property type="entry name" value="F-box_AtFBL13-like"/>
    <property type="match status" value="1"/>
</dbReference>
<dbReference type="InterPro" id="IPR053781">
    <property type="entry name" value="F-box_AtFBL13-like"/>
</dbReference>
<accession>A0A8J8XK16</accession>